<organism evidence="1 2">
    <name type="scientific">Rhodococcus qingshengii</name>
    <dbReference type="NCBI Taxonomy" id="334542"/>
    <lineage>
        <taxon>Bacteria</taxon>
        <taxon>Bacillati</taxon>
        <taxon>Actinomycetota</taxon>
        <taxon>Actinomycetes</taxon>
        <taxon>Mycobacteriales</taxon>
        <taxon>Nocardiaceae</taxon>
        <taxon>Rhodococcus</taxon>
        <taxon>Rhodococcus erythropolis group</taxon>
    </lineage>
</organism>
<sequence length="186" mass="20051">MTTHRLLDELTNPHHPLPDIIYGISTGALPSPASTGLPAERWQWLAHLLTHPRWGMTAIVDGLDHVCSPVARLCQLTAHPIHPLNVRDLWAAEQLPTIELIAAHSPHEDGHWEVLHTALELITDGLDHCNGLETSGIEAVTSAFTAVITAQDPPTARTTITAAVEHWIHPTCTIASSVSTQLGAAS</sequence>
<protein>
    <submittedName>
        <fullName evidence="1">Uncharacterized protein</fullName>
    </submittedName>
</protein>
<gene>
    <name evidence="1" type="ORF">PXH69_31555</name>
</gene>
<dbReference type="AlphaFoldDB" id="A0AAW6LS44"/>
<accession>A0AAW6LS44</accession>
<dbReference type="RefSeq" id="WP_275232931.1">
    <property type="nucleotide sequence ID" value="NZ_JARDXE010000028.1"/>
</dbReference>
<reference evidence="1" key="1">
    <citation type="submission" date="2023-02" db="EMBL/GenBank/DDBJ databases">
        <title>A novel hydrolase synthesized by Rhodococcus erythropolis HQ is responsible for the detoxification of Zearalenone.</title>
        <authorList>
            <person name="Hu J."/>
            <person name="Xu J."/>
        </authorList>
    </citation>
    <scope>NUCLEOTIDE SEQUENCE</scope>
    <source>
        <strain evidence="1">HQ</strain>
    </source>
</reference>
<comment type="caution">
    <text evidence="1">The sequence shown here is derived from an EMBL/GenBank/DDBJ whole genome shotgun (WGS) entry which is preliminary data.</text>
</comment>
<evidence type="ECO:0000313" key="2">
    <source>
        <dbReference type="Proteomes" id="UP001217325"/>
    </source>
</evidence>
<name>A0AAW6LS44_RHOSG</name>
<proteinExistence type="predicted"/>
<dbReference type="EMBL" id="JARDXE010000028">
    <property type="protein sequence ID" value="MDE8649514.1"/>
    <property type="molecule type" value="Genomic_DNA"/>
</dbReference>
<dbReference type="Proteomes" id="UP001217325">
    <property type="component" value="Unassembled WGS sequence"/>
</dbReference>
<evidence type="ECO:0000313" key="1">
    <source>
        <dbReference type="EMBL" id="MDE8649514.1"/>
    </source>
</evidence>